<dbReference type="Pfam" id="PF01979">
    <property type="entry name" value="Amidohydro_1"/>
    <property type="match status" value="1"/>
</dbReference>
<dbReference type="Gene3D" id="3.20.20.140">
    <property type="entry name" value="Metal-dependent hydrolases"/>
    <property type="match status" value="1"/>
</dbReference>
<dbReference type="InterPro" id="IPR011059">
    <property type="entry name" value="Metal-dep_hydrolase_composite"/>
</dbReference>
<feature type="domain" description="Amidohydrolase-related" evidence="2">
    <location>
        <begin position="51"/>
        <end position="398"/>
    </location>
</feature>
<keyword evidence="4" id="KW-1185">Reference proteome</keyword>
<feature type="region of interest" description="Disordered" evidence="1">
    <location>
        <begin position="396"/>
        <end position="416"/>
    </location>
</feature>
<evidence type="ECO:0000256" key="1">
    <source>
        <dbReference type="SAM" id="MobiDB-lite"/>
    </source>
</evidence>
<evidence type="ECO:0000313" key="4">
    <source>
        <dbReference type="Proteomes" id="UP001596189"/>
    </source>
</evidence>
<dbReference type="PANTHER" id="PTHR43135">
    <property type="entry name" value="ALPHA-D-RIBOSE 1-METHYLPHOSPHONATE 5-TRIPHOSPHATE DIPHOSPHATASE"/>
    <property type="match status" value="1"/>
</dbReference>
<gene>
    <name evidence="3" type="ORF">ACFQDO_12885</name>
</gene>
<evidence type="ECO:0000259" key="2">
    <source>
        <dbReference type="Pfam" id="PF01979"/>
    </source>
</evidence>
<evidence type="ECO:0000313" key="3">
    <source>
        <dbReference type="EMBL" id="MFC6008024.1"/>
    </source>
</evidence>
<dbReference type="Proteomes" id="UP001596189">
    <property type="component" value="Unassembled WGS sequence"/>
</dbReference>
<dbReference type="PANTHER" id="PTHR43135:SF3">
    <property type="entry name" value="ALPHA-D-RIBOSE 1-METHYLPHOSPHONATE 5-TRIPHOSPHATE DIPHOSPHATASE"/>
    <property type="match status" value="1"/>
</dbReference>
<proteinExistence type="predicted"/>
<name>A0ABW1JFE6_9ACTN</name>
<dbReference type="InterPro" id="IPR032466">
    <property type="entry name" value="Metal_Hydrolase"/>
</dbReference>
<dbReference type="EMBL" id="JBHSRD010000004">
    <property type="protein sequence ID" value="MFC6008024.1"/>
    <property type="molecule type" value="Genomic_DNA"/>
</dbReference>
<sequence>MQAIRATTVFDGETFLDGGATVLVEDGVVVGVESRGHDLPAGCSVTVHDGTLLPGLIDAHSHLVADSGLNALDRVAGYSPAELDGVITQALGDQLAAGVTTVRDLGDRDFCVVDRRDRQHPGLVEPTIVASGPPITTAGGHCHFLGGAVASEEVIARAVAERVERGVDVVKVMASGGVNTPGTDVLRTQFSDDGLRRLVEQAHAAGLPVTAHAHGTPSVQQALDVGVDGVEHGSCVTERGFGQASDDLLDAWARSGIVLCPTLGTDPDLMKEPPAPIKAVMDRMGVTAEQMMRMRYEFVGRQHRAGIQLVTGVDSGIQPPKRHGALPFAVGDLVSAGLTVAQALATATSRAAAAVGLGERKGRVAPGYDADLVLVAGDVAASIMALHDVRSVLLQGRPVTPPGADHRLGAGPAPAR</sequence>
<organism evidence="3 4">
    <name type="scientific">Angustibacter luteus</name>
    <dbReference type="NCBI Taxonomy" id="658456"/>
    <lineage>
        <taxon>Bacteria</taxon>
        <taxon>Bacillati</taxon>
        <taxon>Actinomycetota</taxon>
        <taxon>Actinomycetes</taxon>
        <taxon>Kineosporiales</taxon>
        <taxon>Kineosporiaceae</taxon>
    </lineage>
</organism>
<dbReference type="InterPro" id="IPR006680">
    <property type="entry name" value="Amidohydro-rel"/>
</dbReference>
<dbReference type="RefSeq" id="WP_345715287.1">
    <property type="nucleotide sequence ID" value="NZ_BAABFP010000002.1"/>
</dbReference>
<accession>A0ABW1JFE6</accession>
<dbReference type="Gene3D" id="2.30.40.10">
    <property type="entry name" value="Urease, subunit C, domain 1"/>
    <property type="match status" value="1"/>
</dbReference>
<comment type="caution">
    <text evidence="3">The sequence shown here is derived from an EMBL/GenBank/DDBJ whole genome shotgun (WGS) entry which is preliminary data.</text>
</comment>
<dbReference type="SUPFAM" id="SSF51556">
    <property type="entry name" value="Metallo-dependent hydrolases"/>
    <property type="match status" value="1"/>
</dbReference>
<dbReference type="SUPFAM" id="SSF51338">
    <property type="entry name" value="Composite domain of metallo-dependent hydrolases"/>
    <property type="match status" value="1"/>
</dbReference>
<dbReference type="InterPro" id="IPR051781">
    <property type="entry name" value="Metallo-dep_Hydrolase"/>
</dbReference>
<reference evidence="4" key="1">
    <citation type="journal article" date="2019" name="Int. J. Syst. Evol. Microbiol.">
        <title>The Global Catalogue of Microorganisms (GCM) 10K type strain sequencing project: providing services to taxonomists for standard genome sequencing and annotation.</title>
        <authorList>
            <consortium name="The Broad Institute Genomics Platform"/>
            <consortium name="The Broad Institute Genome Sequencing Center for Infectious Disease"/>
            <person name="Wu L."/>
            <person name="Ma J."/>
        </authorList>
    </citation>
    <scope>NUCLEOTIDE SEQUENCE [LARGE SCALE GENOMIC DNA]</scope>
    <source>
        <strain evidence="4">KACC 14249</strain>
    </source>
</reference>
<protein>
    <submittedName>
        <fullName evidence="3">Amidohydrolase family protein</fullName>
    </submittedName>
</protein>